<dbReference type="GO" id="GO:0003824">
    <property type="term" value="F:catalytic activity"/>
    <property type="evidence" value="ECO:0007669"/>
    <property type="project" value="InterPro"/>
</dbReference>
<dbReference type="SMART" id="SM00248">
    <property type="entry name" value="ANK"/>
    <property type="match status" value="11"/>
</dbReference>
<dbReference type="Gene3D" id="1.25.40.20">
    <property type="entry name" value="Ankyrin repeat-containing domain"/>
    <property type="match status" value="3"/>
</dbReference>
<feature type="domain" description="Endonuclease/exonuclease/phosphatase" evidence="5">
    <location>
        <begin position="123"/>
        <end position="439"/>
    </location>
</feature>
<dbReference type="Pfam" id="PF12796">
    <property type="entry name" value="Ank_2"/>
    <property type="match status" value="3"/>
</dbReference>
<dbReference type="InterPro" id="IPR036770">
    <property type="entry name" value="Ankyrin_rpt-contain_sf"/>
</dbReference>
<feature type="repeat" description="ANK" evidence="3">
    <location>
        <begin position="1286"/>
        <end position="1318"/>
    </location>
</feature>
<dbReference type="InterPro" id="IPR002110">
    <property type="entry name" value="Ankyrin_rpt"/>
</dbReference>
<evidence type="ECO:0000256" key="3">
    <source>
        <dbReference type="PROSITE-ProRule" id="PRU00023"/>
    </source>
</evidence>
<organism evidence="6 7">
    <name type="scientific">Prymnesium parvum</name>
    <name type="common">Toxic golden alga</name>
    <dbReference type="NCBI Taxonomy" id="97485"/>
    <lineage>
        <taxon>Eukaryota</taxon>
        <taxon>Haptista</taxon>
        <taxon>Haptophyta</taxon>
        <taxon>Prymnesiophyceae</taxon>
        <taxon>Prymnesiales</taxon>
        <taxon>Prymnesiaceae</taxon>
        <taxon>Prymnesium</taxon>
    </lineage>
</organism>
<evidence type="ECO:0000259" key="5">
    <source>
        <dbReference type="Pfam" id="PF03372"/>
    </source>
</evidence>
<comment type="caution">
    <text evidence="6">The sequence shown here is derived from an EMBL/GenBank/DDBJ whole genome shotgun (WGS) entry which is preliminary data.</text>
</comment>
<protein>
    <recommendedName>
        <fullName evidence="5">Endonuclease/exonuclease/phosphatase domain-containing protein</fullName>
    </recommendedName>
</protein>
<feature type="repeat" description="ANK" evidence="3">
    <location>
        <begin position="1219"/>
        <end position="1251"/>
    </location>
</feature>
<dbReference type="PROSITE" id="PS50297">
    <property type="entry name" value="ANK_REP_REGION"/>
    <property type="match status" value="5"/>
</dbReference>
<feature type="repeat" description="ANK" evidence="3">
    <location>
        <begin position="943"/>
        <end position="975"/>
    </location>
</feature>
<keyword evidence="2 3" id="KW-0040">ANK repeat</keyword>
<proteinExistence type="predicted"/>
<feature type="repeat" description="ANK" evidence="3">
    <location>
        <begin position="1253"/>
        <end position="1285"/>
    </location>
</feature>
<evidence type="ECO:0000256" key="2">
    <source>
        <dbReference type="ARBA" id="ARBA00023043"/>
    </source>
</evidence>
<dbReference type="Pfam" id="PF03372">
    <property type="entry name" value="Exo_endo_phos"/>
    <property type="match status" value="1"/>
</dbReference>
<dbReference type="InterPro" id="IPR036691">
    <property type="entry name" value="Endo/exonu/phosph_ase_sf"/>
</dbReference>
<dbReference type="Proteomes" id="UP001515480">
    <property type="component" value="Unassembled WGS sequence"/>
</dbReference>
<evidence type="ECO:0000313" key="7">
    <source>
        <dbReference type="Proteomes" id="UP001515480"/>
    </source>
</evidence>
<dbReference type="Gene3D" id="3.60.10.10">
    <property type="entry name" value="Endonuclease/exonuclease/phosphatase"/>
    <property type="match status" value="1"/>
</dbReference>
<keyword evidence="7" id="KW-1185">Reference proteome</keyword>
<accession>A0AB34IJN1</accession>
<dbReference type="InterPro" id="IPR005135">
    <property type="entry name" value="Endo/exonuclease/phosphatase"/>
</dbReference>
<reference evidence="6 7" key="1">
    <citation type="journal article" date="2024" name="Science">
        <title>Giant polyketide synthase enzymes in the biosynthesis of giant marine polyether toxins.</title>
        <authorList>
            <person name="Fallon T.R."/>
            <person name="Shende V.V."/>
            <person name="Wierzbicki I.H."/>
            <person name="Pendleton A.L."/>
            <person name="Watervoot N.F."/>
            <person name="Auber R.P."/>
            <person name="Gonzalez D.J."/>
            <person name="Wisecaver J.H."/>
            <person name="Moore B.S."/>
        </authorList>
    </citation>
    <scope>NUCLEOTIDE SEQUENCE [LARGE SCALE GENOMIC DNA]</scope>
    <source>
        <strain evidence="6 7">12B1</strain>
    </source>
</reference>
<keyword evidence="1" id="KW-0677">Repeat</keyword>
<dbReference type="PROSITE" id="PS50088">
    <property type="entry name" value="ANK_REPEAT"/>
    <property type="match status" value="5"/>
</dbReference>
<feature type="repeat" description="ANK" evidence="3">
    <location>
        <begin position="1355"/>
        <end position="1387"/>
    </location>
</feature>
<evidence type="ECO:0000313" key="6">
    <source>
        <dbReference type="EMBL" id="KAL1499679.1"/>
    </source>
</evidence>
<sequence>MASHTPVITANVLHEAYCRALIQKGVDQGPIGAATLPEVEPLKADTNALRVLQWNILADGLSNDGFLMEDVLLPEEGEEKFDVVQLANQAVKARAELDMSRLAKFSTPRSKRNTDVMVSWDTRWLRMRALIAQMDPDIIAFQEMDHTADAQRDLRALGYECSLPKKDDGYHDYNAYARQRNVKKPDPRAYLRALKEQGVAFAPKVPSNCKKFAEKRNLPAPDDDGCLILWKREKFDVVRLKFLNFVDEKRSEGCVRVQLRRKTDGAPLFVICAHCHSGDKTTDETKRVSQLLNPTFRFDGTTGRSSLLQFLEKSAKLAPTILCMDANSDPHRREESTVWKTIRQTPNVRSVWDNFIDERGLNKNAEDGAYPVTTNKMRGPDSDQPKKIGEHACMLSDHIFFTDGKSLRFLRHGLPPLIISRPSDALQSLIPNLSIPSDHYPVLCDFSLEKNPTRGMDGPSSESFLNTCVQRDQAVQISEAEYVEHVGASIENSMSNALRHVISNRSREPVSDVATSMLMQHAEQKSHLREVVKEFQIQSGQEPEDTEKGCEDEADDSETEEQRQKEWTLVEWLKLCNLHKEISTAMKAFLANEGVRGDRQTFIFLQHLAREGKEDQIRSAFEAMLCQDTIKFIADALTHNVLELARQQASNASSLNSKFATDDTTYELAFGGKSDFQKGLDGLVGPPQPNVQSSMKNEHCSSPDSKIYFQPPNYPTTTRSSIEYWFVVSPDDEGKKECQVKDWPKENFGAEELRNHHREAVSLEDLAKKRRQINHELHRHDFTPLQDLEFFGARLYTGPMYIKYNTVLRALGNGPSNRHLWKKFDELCKGNPYCTTIHTINSAILKLSNLQRACKVYRGISGASLPHQFWEKDAFGLSDDGKLRFSETPPPGLDAKDHAYWSVLPCQSDLHWLFLEAARMEDEPLVRDLLSMGEEYVRVCDDAKQTALHKAAKVGHVSICKFLVDHNANFKLLDAQGNRPYDLAVEGSHHQCIRALIPTELHKDLQQCALAISNKLKQTTAEGFRDVVHLFQKASGHANDPDKFDREFARDDGTAEEFRDVVYLFQKACRHANDPDMFDREFPHDEVNGARLLMIAAFSADIDITRELLSRKDASDLLQQRSFSEATPLMWAVEGLLCANLAKPKQALEHEHVQHMQVIQELLQKDGFGVNNMDCKGMNVLSMAAIEDAEDAVKLLLEHRAEFGLPSAEAGLPNKEKKAKRTALHWAAASGSIRTVRLLVESKADANMKELKHGRCPLSLACFHGHLEVVAFLIKQKVDVNSTDKDGSTPFLLASSRGQDEVIRILKRNGARSSDVDNNGLTALMLACANGFECAVRTLLSFENQAEVLELSSLAGVTPLMLASKNGHKSIVQILIDANAELDKEYAYDEKGKHTTALGLAQKYGHTAVARILRRAGAHDLSA</sequence>
<dbReference type="PANTHER" id="PTHR24188">
    <property type="entry name" value="ANKYRIN REPEAT PROTEIN"/>
    <property type="match status" value="1"/>
</dbReference>
<evidence type="ECO:0000256" key="1">
    <source>
        <dbReference type="ARBA" id="ARBA00022737"/>
    </source>
</evidence>
<name>A0AB34IJN1_PRYPA</name>
<dbReference type="SUPFAM" id="SSF48403">
    <property type="entry name" value="Ankyrin repeat"/>
    <property type="match status" value="2"/>
</dbReference>
<dbReference type="EMBL" id="JBGBPQ010000025">
    <property type="protein sequence ID" value="KAL1499679.1"/>
    <property type="molecule type" value="Genomic_DNA"/>
</dbReference>
<gene>
    <name evidence="6" type="ORF">AB1Y20_011876</name>
</gene>
<evidence type="ECO:0000256" key="4">
    <source>
        <dbReference type="SAM" id="MobiDB-lite"/>
    </source>
</evidence>
<dbReference type="SUPFAM" id="SSF56219">
    <property type="entry name" value="DNase I-like"/>
    <property type="match status" value="1"/>
</dbReference>
<feature type="region of interest" description="Disordered" evidence="4">
    <location>
        <begin position="537"/>
        <end position="563"/>
    </location>
</feature>
<dbReference type="PANTHER" id="PTHR24188:SF29">
    <property type="entry name" value="GH09064P"/>
    <property type="match status" value="1"/>
</dbReference>